<protein>
    <submittedName>
        <fullName evidence="5">Mannitol dehydrogenase</fullName>
    </submittedName>
</protein>
<dbReference type="Pfam" id="PF01232">
    <property type="entry name" value="Mannitol_dh"/>
    <property type="match status" value="1"/>
</dbReference>
<gene>
    <name evidence="5" type="ORF">CJD38_03980</name>
</gene>
<dbReference type="InterPro" id="IPR023027">
    <property type="entry name" value="Mannitol_DH_CS"/>
</dbReference>
<dbReference type="InterPro" id="IPR036291">
    <property type="entry name" value="NAD(P)-bd_dom_sf"/>
</dbReference>
<keyword evidence="1" id="KW-0560">Oxidoreductase</keyword>
<name>A0A2T5MGZ1_9GAMM</name>
<dbReference type="PANTHER" id="PTHR43362">
    <property type="entry name" value="MANNITOL DEHYDROGENASE DSF1-RELATED"/>
    <property type="match status" value="1"/>
</dbReference>
<dbReference type="EMBL" id="QANS01000002">
    <property type="protein sequence ID" value="PTU31852.1"/>
    <property type="molecule type" value="Genomic_DNA"/>
</dbReference>
<dbReference type="InterPro" id="IPR050988">
    <property type="entry name" value="Mannitol_DH/Oxidoreductase"/>
</dbReference>
<evidence type="ECO:0000259" key="3">
    <source>
        <dbReference type="Pfam" id="PF01232"/>
    </source>
</evidence>
<reference evidence="5 6" key="1">
    <citation type="submission" date="2018-04" db="EMBL/GenBank/DDBJ databases">
        <title>Novel species isolated from glacier.</title>
        <authorList>
            <person name="Liu Q."/>
            <person name="Xin Y.-H."/>
        </authorList>
    </citation>
    <scope>NUCLEOTIDE SEQUENCE [LARGE SCALE GENOMIC DNA]</scope>
    <source>
        <strain evidence="5 6">GT1R17</strain>
    </source>
</reference>
<evidence type="ECO:0000259" key="4">
    <source>
        <dbReference type="Pfam" id="PF08125"/>
    </source>
</evidence>
<sequence>MREAIPLNTSYLSAISLKTIGEHEVEVPTYSRTITRRICHLGVGAFHRSHQAVYLHKLLQRGLAQGWGICGIGLRPEDQRVHQALLRQDYLFSVWELEGTNKRSTVIGSIMDYVDASTDISAALAVLSDSETCIVSLTITEAGYCLLANGDLNQQHEDIVHDLAHLDAPRSAPGLIVRALQMRRDLGRKGFTLMSCDNLIENGHRLRDSVIGFSKCIDPELAQWIEREVSFPCSMVDRITPALEPAQRQQFENEWGVKDDALIMCESWQQWILEDKFVAGRPEFEQVGVVISKNVPAYEDMKVGLLNGGHSALSHISLLMGYSQVHEALTDSRLRAWLVGYMQEVSQTLEPIAGINFSDYQTSLIRRFSNPAIADRLTRLAQDSSAKFQQTLLPPLVKRLSLGLSTTHLAATIAFWIHYLGMLKSSNADRDAYLDPRKDELINLAAHAIDSQDPSAFVAATLQLSPAHAERFNANLALQLHSIQKIDVEKHAVSLESTAQQP</sequence>
<organism evidence="5 6">
    <name type="scientific">Stenotrophobium rhamnosiphilum</name>
    <dbReference type="NCBI Taxonomy" id="2029166"/>
    <lineage>
        <taxon>Bacteria</taxon>
        <taxon>Pseudomonadati</taxon>
        <taxon>Pseudomonadota</taxon>
        <taxon>Gammaproteobacteria</taxon>
        <taxon>Nevskiales</taxon>
        <taxon>Nevskiaceae</taxon>
        <taxon>Stenotrophobium</taxon>
    </lineage>
</organism>
<dbReference type="RefSeq" id="WP_107939041.1">
    <property type="nucleotide sequence ID" value="NZ_QANS01000002.1"/>
</dbReference>
<dbReference type="Gene3D" id="3.40.50.720">
    <property type="entry name" value="NAD(P)-binding Rossmann-like Domain"/>
    <property type="match status" value="1"/>
</dbReference>
<dbReference type="Pfam" id="PF08125">
    <property type="entry name" value="Mannitol_dh_C"/>
    <property type="match status" value="1"/>
</dbReference>
<dbReference type="Proteomes" id="UP000244248">
    <property type="component" value="Unassembled WGS sequence"/>
</dbReference>
<dbReference type="PROSITE" id="PS00974">
    <property type="entry name" value="MANNITOL_DHGENASE"/>
    <property type="match status" value="1"/>
</dbReference>
<dbReference type="GO" id="GO:0016616">
    <property type="term" value="F:oxidoreductase activity, acting on the CH-OH group of donors, NAD or NADP as acceptor"/>
    <property type="evidence" value="ECO:0007669"/>
    <property type="project" value="TreeGrafter"/>
</dbReference>
<feature type="domain" description="Mannitol dehydrogenase C-terminal" evidence="4">
    <location>
        <begin position="294"/>
        <end position="460"/>
    </location>
</feature>
<dbReference type="AlphaFoldDB" id="A0A2T5MGZ1"/>
<dbReference type="GO" id="GO:0019594">
    <property type="term" value="P:mannitol metabolic process"/>
    <property type="evidence" value="ECO:0007669"/>
    <property type="project" value="InterPro"/>
</dbReference>
<dbReference type="SUPFAM" id="SSF48179">
    <property type="entry name" value="6-phosphogluconate dehydrogenase C-terminal domain-like"/>
    <property type="match status" value="1"/>
</dbReference>
<dbReference type="InterPro" id="IPR013328">
    <property type="entry name" value="6PGD_dom2"/>
</dbReference>
<evidence type="ECO:0000313" key="5">
    <source>
        <dbReference type="EMBL" id="PTU31852.1"/>
    </source>
</evidence>
<accession>A0A2T5MGZ1</accession>
<dbReference type="SUPFAM" id="SSF51735">
    <property type="entry name" value="NAD(P)-binding Rossmann-fold domains"/>
    <property type="match status" value="1"/>
</dbReference>
<keyword evidence="2" id="KW-0520">NAD</keyword>
<dbReference type="InterPro" id="IPR013131">
    <property type="entry name" value="Mannitol_DH_N"/>
</dbReference>
<dbReference type="InterPro" id="IPR013118">
    <property type="entry name" value="Mannitol_DH_C"/>
</dbReference>
<dbReference type="PRINTS" id="PR00084">
    <property type="entry name" value="MTLDHDRGNASE"/>
</dbReference>
<dbReference type="InterPro" id="IPR008927">
    <property type="entry name" value="6-PGluconate_DH-like_C_sf"/>
</dbReference>
<keyword evidence="6" id="KW-1185">Reference proteome</keyword>
<dbReference type="OrthoDB" id="271711at2"/>
<dbReference type="Gene3D" id="1.10.1040.10">
    <property type="entry name" value="N-(1-d-carboxylethyl)-l-norvaline Dehydrogenase, domain 2"/>
    <property type="match status" value="1"/>
</dbReference>
<proteinExistence type="predicted"/>
<dbReference type="PANTHER" id="PTHR43362:SF1">
    <property type="entry name" value="MANNITOL DEHYDROGENASE 2-RELATED"/>
    <property type="match status" value="1"/>
</dbReference>
<comment type="caution">
    <text evidence="5">The sequence shown here is derived from an EMBL/GenBank/DDBJ whole genome shotgun (WGS) entry which is preliminary data.</text>
</comment>
<evidence type="ECO:0000256" key="2">
    <source>
        <dbReference type="ARBA" id="ARBA00023027"/>
    </source>
</evidence>
<evidence type="ECO:0000256" key="1">
    <source>
        <dbReference type="ARBA" id="ARBA00023002"/>
    </source>
</evidence>
<dbReference type="InterPro" id="IPR000669">
    <property type="entry name" value="Mannitol_DH"/>
</dbReference>
<feature type="domain" description="Mannitol dehydrogenase N-terminal" evidence="3">
    <location>
        <begin position="37"/>
        <end position="285"/>
    </location>
</feature>
<evidence type="ECO:0000313" key="6">
    <source>
        <dbReference type="Proteomes" id="UP000244248"/>
    </source>
</evidence>